<keyword evidence="1" id="KW-0812">Transmembrane</keyword>
<dbReference type="GO" id="GO:0004713">
    <property type="term" value="F:protein tyrosine kinase activity"/>
    <property type="evidence" value="ECO:0007669"/>
    <property type="project" value="TreeGrafter"/>
</dbReference>
<feature type="transmembrane region" description="Helical" evidence="1">
    <location>
        <begin position="177"/>
        <end position="198"/>
    </location>
</feature>
<protein>
    <recommendedName>
        <fullName evidence="4">Polysaccharide chain length determinant N-terminal domain-containing protein</fullName>
    </recommendedName>
</protein>
<dbReference type="EMBL" id="MGFG01000010">
    <property type="protein sequence ID" value="OGM01221.1"/>
    <property type="molecule type" value="Genomic_DNA"/>
</dbReference>
<evidence type="ECO:0000313" key="2">
    <source>
        <dbReference type="EMBL" id="OGM01221.1"/>
    </source>
</evidence>
<sequence>MSEISYSRLLQRGWKKIALFAVLAAIFATVVSFAFPLRYSSSMRLLILQKQLSTVDPYTAIKASERISDNLAQILYTTSFYDKVMAAQFNVDESIFGQDERKRRALWRETIATQVVRGSGMLDVTVYHIDPEQAEQLSQAIAFVLTTEGYKYVGGGDLEVRQVDSPLVSRWPVKPNIPANALAGLVLGFIAGSGYVLAAAPQRRRMFE</sequence>
<keyword evidence="1" id="KW-1133">Transmembrane helix</keyword>
<dbReference type="Proteomes" id="UP000176988">
    <property type="component" value="Unassembled WGS sequence"/>
</dbReference>
<dbReference type="PANTHER" id="PTHR32309:SF13">
    <property type="entry name" value="FERRIC ENTEROBACTIN TRANSPORT PROTEIN FEPE"/>
    <property type="match status" value="1"/>
</dbReference>
<organism evidence="2 3">
    <name type="scientific">Candidatus Uhrbacteria bacterium RIFOXYC2_FULL_47_19</name>
    <dbReference type="NCBI Taxonomy" id="1802424"/>
    <lineage>
        <taxon>Bacteria</taxon>
        <taxon>Candidatus Uhriibacteriota</taxon>
    </lineage>
</organism>
<feature type="transmembrane region" description="Helical" evidence="1">
    <location>
        <begin position="17"/>
        <end position="37"/>
    </location>
</feature>
<evidence type="ECO:0000313" key="3">
    <source>
        <dbReference type="Proteomes" id="UP000176988"/>
    </source>
</evidence>
<dbReference type="STRING" id="1802424.A2480_01650"/>
<dbReference type="PANTHER" id="PTHR32309">
    <property type="entry name" value="TYROSINE-PROTEIN KINASE"/>
    <property type="match status" value="1"/>
</dbReference>
<evidence type="ECO:0008006" key="4">
    <source>
        <dbReference type="Google" id="ProtNLM"/>
    </source>
</evidence>
<evidence type="ECO:0000256" key="1">
    <source>
        <dbReference type="SAM" id="Phobius"/>
    </source>
</evidence>
<dbReference type="InterPro" id="IPR050445">
    <property type="entry name" value="Bact_polysacc_biosynth/exp"/>
</dbReference>
<reference evidence="2 3" key="1">
    <citation type="journal article" date="2016" name="Nat. Commun.">
        <title>Thousands of microbial genomes shed light on interconnected biogeochemical processes in an aquifer system.</title>
        <authorList>
            <person name="Anantharaman K."/>
            <person name="Brown C.T."/>
            <person name="Hug L.A."/>
            <person name="Sharon I."/>
            <person name="Castelle C.J."/>
            <person name="Probst A.J."/>
            <person name="Thomas B.C."/>
            <person name="Singh A."/>
            <person name="Wilkins M.J."/>
            <person name="Karaoz U."/>
            <person name="Brodie E.L."/>
            <person name="Williams K.H."/>
            <person name="Hubbard S.S."/>
            <person name="Banfield J.F."/>
        </authorList>
    </citation>
    <scope>NUCLEOTIDE SEQUENCE [LARGE SCALE GENOMIC DNA]</scope>
</reference>
<gene>
    <name evidence="2" type="ORF">A2480_01650</name>
</gene>
<proteinExistence type="predicted"/>
<dbReference type="GO" id="GO:0005886">
    <property type="term" value="C:plasma membrane"/>
    <property type="evidence" value="ECO:0007669"/>
    <property type="project" value="TreeGrafter"/>
</dbReference>
<name>A0A1F7WEH4_9BACT</name>
<keyword evidence="1" id="KW-0472">Membrane</keyword>
<accession>A0A1F7WEH4</accession>
<comment type="caution">
    <text evidence="2">The sequence shown here is derived from an EMBL/GenBank/DDBJ whole genome shotgun (WGS) entry which is preliminary data.</text>
</comment>
<dbReference type="AlphaFoldDB" id="A0A1F7WEH4"/>